<evidence type="ECO:0000313" key="2">
    <source>
        <dbReference type="EMBL" id="KAI5437402.1"/>
    </source>
</evidence>
<protein>
    <submittedName>
        <fullName evidence="2">Uncharacterized protein</fullName>
    </submittedName>
</protein>
<dbReference type="Gramene" id="Psat02G0349500-T1">
    <property type="protein sequence ID" value="KAI5437402.1"/>
    <property type="gene ID" value="KIW84_023495"/>
</dbReference>
<feature type="compositionally biased region" description="Polar residues" evidence="1">
    <location>
        <begin position="165"/>
        <end position="179"/>
    </location>
</feature>
<keyword evidence="3" id="KW-1185">Reference proteome</keyword>
<reference evidence="2 3" key="1">
    <citation type="journal article" date="2022" name="Nat. Genet.">
        <title>Improved pea reference genome and pan-genome highlight genomic features and evolutionary characteristics.</title>
        <authorList>
            <person name="Yang T."/>
            <person name="Liu R."/>
            <person name="Luo Y."/>
            <person name="Hu S."/>
            <person name="Wang D."/>
            <person name="Wang C."/>
            <person name="Pandey M.K."/>
            <person name="Ge S."/>
            <person name="Xu Q."/>
            <person name="Li N."/>
            <person name="Li G."/>
            <person name="Huang Y."/>
            <person name="Saxena R.K."/>
            <person name="Ji Y."/>
            <person name="Li M."/>
            <person name="Yan X."/>
            <person name="He Y."/>
            <person name="Liu Y."/>
            <person name="Wang X."/>
            <person name="Xiang C."/>
            <person name="Varshney R.K."/>
            <person name="Ding H."/>
            <person name="Gao S."/>
            <person name="Zong X."/>
        </authorList>
    </citation>
    <scope>NUCLEOTIDE SEQUENCE [LARGE SCALE GENOMIC DNA]</scope>
    <source>
        <strain evidence="2 3">cv. Zhongwan 6</strain>
    </source>
</reference>
<name>A0A9D4YD43_PEA</name>
<feature type="compositionally biased region" description="Low complexity" evidence="1">
    <location>
        <begin position="101"/>
        <end position="120"/>
    </location>
</feature>
<dbReference type="Proteomes" id="UP001058974">
    <property type="component" value="Chromosome 2"/>
</dbReference>
<feature type="compositionally biased region" description="Polar residues" evidence="1">
    <location>
        <begin position="202"/>
        <end position="225"/>
    </location>
</feature>
<gene>
    <name evidence="2" type="ORF">KIW84_023495</name>
</gene>
<feature type="region of interest" description="Disordered" evidence="1">
    <location>
        <begin position="91"/>
        <end position="246"/>
    </location>
</feature>
<evidence type="ECO:0000256" key="1">
    <source>
        <dbReference type="SAM" id="MobiDB-lite"/>
    </source>
</evidence>
<organism evidence="2 3">
    <name type="scientific">Pisum sativum</name>
    <name type="common">Garden pea</name>
    <name type="synonym">Lathyrus oleraceus</name>
    <dbReference type="NCBI Taxonomy" id="3888"/>
    <lineage>
        <taxon>Eukaryota</taxon>
        <taxon>Viridiplantae</taxon>
        <taxon>Streptophyta</taxon>
        <taxon>Embryophyta</taxon>
        <taxon>Tracheophyta</taxon>
        <taxon>Spermatophyta</taxon>
        <taxon>Magnoliopsida</taxon>
        <taxon>eudicotyledons</taxon>
        <taxon>Gunneridae</taxon>
        <taxon>Pentapetalae</taxon>
        <taxon>rosids</taxon>
        <taxon>fabids</taxon>
        <taxon>Fabales</taxon>
        <taxon>Fabaceae</taxon>
        <taxon>Papilionoideae</taxon>
        <taxon>50 kb inversion clade</taxon>
        <taxon>NPAAA clade</taxon>
        <taxon>Hologalegina</taxon>
        <taxon>IRL clade</taxon>
        <taxon>Fabeae</taxon>
        <taxon>Lathyrus</taxon>
    </lineage>
</organism>
<feature type="compositionally biased region" description="Pro residues" evidence="1">
    <location>
        <begin position="183"/>
        <end position="198"/>
    </location>
</feature>
<sequence>MDDMAIDTGKPLNSRNLKSMAILEKVNVRPTLDTSWEALKDQRKIPHGLYLFSKEEPKEAILHYLQRLKDEGVDISEFRLSELPDKAPNFQLASSIPLPTPLYTPSETPPSTTRTSQPLPKFNLDNTSLPLSEAEQMNETTSSSSAPESPPYCIISSDTEFYDPTSPTLAHLQTQNLASQQPQQPPPEPEVTSPPPTEQPTITPSDVQPSDPNTSDLTPPNTSVEPQIINLSPPTSSPLPSEPEHSLPALEEAIVLFA</sequence>
<feature type="compositionally biased region" description="Polar residues" evidence="1">
    <location>
        <begin position="124"/>
        <end position="138"/>
    </location>
</feature>
<dbReference type="EMBL" id="JAMSHJ010000002">
    <property type="protein sequence ID" value="KAI5437402.1"/>
    <property type="molecule type" value="Genomic_DNA"/>
</dbReference>
<proteinExistence type="predicted"/>
<evidence type="ECO:0000313" key="3">
    <source>
        <dbReference type="Proteomes" id="UP001058974"/>
    </source>
</evidence>
<accession>A0A9D4YD43</accession>
<comment type="caution">
    <text evidence="2">The sequence shown here is derived from an EMBL/GenBank/DDBJ whole genome shotgun (WGS) entry which is preliminary data.</text>
</comment>
<dbReference type="AlphaFoldDB" id="A0A9D4YD43"/>